<comment type="caution">
    <text evidence="1">The sequence shown here is derived from an EMBL/GenBank/DDBJ whole genome shotgun (WGS) entry which is preliminary data.</text>
</comment>
<sequence>MTDRFYSELQSLAHRVRNESKRLSSELSRVDRIISGIYHEIEGCRFDVVSGYRLAKRLQDVLKERREIKREIAKLSPVRRVLSDDNLKLTQSQYAKACEK</sequence>
<dbReference type="EMBL" id="BOVJ01000068">
    <property type="protein sequence ID" value="GIQ63656.1"/>
    <property type="molecule type" value="Genomic_DNA"/>
</dbReference>
<keyword evidence="2" id="KW-1185">Reference proteome</keyword>
<name>A0ABQ4N689_9BACL</name>
<evidence type="ECO:0000313" key="1">
    <source>
        <dbReference type="EMBL" id="GIQ63656.1"/>
    </source>
</evidence>
<proteinExistence type="predicted"/>
<evidence type="ECO:0000313" key="2">
    <source>
        <dbReference type="Proteomes" id="UP000680304"/>
    </source>
</evidence>
<reference evidence="1 2" key="1">
    <citation type="submission" date="2021-04" db="EMBL/GenBank/DDBJ databases">
        <title>Draft genome sequence of Paenibacillus cisolokensis, LC2-13A.</title>
        <authorList>
            <person name="Uke A."/>
            <person name="Chhe C."/>
            <person name="Baramee S."/>
            <person name="Kosugi A."/>
        </authorList>
    </citation>
    <scope>NUCLEOTIDE SEQUENCE [LARGE SCALE GENOMIC DNA]</scope>
    <source>
        <strain evidence="1 2">LC2-13A</strain>
    </source>
</reference>
<dbReference type="Proteomes" id="UP000680304">
    <property type="component" value="Unassembled WGS sequence"/>
</dbReference>
<dbReference type="RefSeq" id="WP_213528744.1">
    <property type="nucleotide sequence ID" value="NZ_BOVJ01000068.1"/>
</dbReference>
<organism evidence="1 2">
    <name type="scientific">Paenibacillus cisolokensis</name>
    <dbReference type="NCBI Taxonomy" id="1658519"/>
    <lineage>
        <taxon>Bacteria</taxon>
        <taxon>Bacillati</taxon>
        <taxon>Bacillota</taxon>
        <taxon>Bacilli</taxon>
        <taxon>Bacillales</taxon>
        <taxon>Paenibacillaceae</taxon>
        <taxon>Paenibacillus</taxon>
    </lineage>
</organism>
<gene>
    <name evidence="1" type="ORF">PACILC2_22240</name>
</gene>
<accession>A0ABQ4N689</accession>
<protein>
    <submittedName>
        <fullName evidence="1">Uncharacterized protein</fullName>
    </submittedName>
</protein>